<dbReference type="AlphaFoldDB" id="A0A854D3N9"/>
<feature type="transmembrane region" description="Helical" evidence="6">
    <location>
        <begin position="21"/>
        <end position="42"/>
    </location>
</feature>
<feature type="transmembrane region" description="Helical" evidence="6">
    <location>
        <begin position="233"/>
        <end position="251"/>
    </location>
</feature>
<keyword evidence="3 6" id="KW-1133">Transmembrane helix</keyword>
<comment type="caution">
    <text evidence="8">The sequence shown here is derived from an EMBL/GenBank/DDBJ whole genome shotgun (WGS) entry which is preliminary data.</text>
</comment>
<dbReference type="PANTHER" id="PTHR43229:SF6">
    <property type="entry name" value="ABC-TYPE MULTIDRUG TRANSPORT SYSTEM, PERMEASE COMPONENT"/>
    <property type="match status" value="1"/>
</dbReference>
<dbReference type="PROSITE" id="PS51012">
    <property type="entry name" value="ABC_TM2"/>
    <property type="match status" value="1"/>
</dbReference>
<evidence type="ECO:0000259" key="7">
    <source>
        <dbReference type="PROSITE" id="PS51012"/>
    </source>
</evidence>
<evidence type="ECO:0000256" key="4">
    <source>
        <dbReference type="ARBA" id="ARBA00023136"/>
    </source>
</evidence>
<keyword evidence="5" id="KW-0046">Antibiotic resistance</keyword>
<proteinExistence type="inferred from homology"/>
<dbReference type="InterPro" id="IPR047817">
    <property type="entry name" value="ABC2_TM_bact-type"/>
</dbReference>
<dbReference type="PANTHER" id="PTHR43229">
    <property type="entry name" value="NODULATION PROTEIN J"/>
    <property type="match status" value="1"/>
</dbReference>
<organism evidence="8 9">
    <name type="scientific">Actinomyces naeslundii</name>
    <dbReference type="NCBI Taxonomy" id="1655"/>
    <lineage>
        <taxon>Bacteria</taxon>
        <taxon>Bacillati</taxon>
        <taxon>Actinomycetota</taxon>
        <taxon>Actinomycetes</taxon>
        <taxon>Actinomycetales</taxon>
        <taxon>Actinomycetaceae</taxon>
        <taxon>Actinomyces</taxon>
    </lineage>
</organism>
<feature type="transmembrane region" description="Helical" evidence="6">
    <location>
        <begin position="137"/>
        <end position="159"/>
    </location>
</feature>
<feature type="domain" description="ABC transmembrane type-2" evidence="7">
    <location>
        <begin position="22"/>
        <end position="254"/>
    </location>
</feature>
<dbReference type="Proteomes" id="UP000187035">
    <property type="component" value="Unassembled WGS sequence"/>
</dbReference>
<evidence type="ECO:0000256" key="1">
    <source>
        <dbReference type="ARBA" id="ARBA00004141"/>
    </source>
</evidence>
<dbReference type="GO" id="GO:0140359">
    <property type="term" value="F:ABC-type transporter activity"/>
    <property type="evidence" value="ECO:0007669"/>
    <property type="project" value="InterPro"/>
</dbReference>
<evidence type="ECO:0000256" key="3">
    <source>
        <dbReference type="ARBA" id="ARBA00022989"/>
    </source>
</evidence>
<dbReference type="Pfam" id="PF01061">
    <property type="entry name" value="ABC2_membrane"/>
    <property type="match status" value="1"/>
</dbReference>
<feature type="transmembrane region" description="Helical" evidence="6">
    <location>
        <begin position="99"/>
        <end position="125"/>
    </location>
</feature>
<evidence type="ECO:0000313" key="8">
    <source>
        <dbReference type="EMBL" id="OMG34285.1"/>
    </source>
</evidence>
<name>A0A854D3N9_ACTNA</name>
<dbReference type="EMBL" id="MSRR01000021">
    <property type="protein sequence ID" value="OMG34285.1"/>
    <property type="molecule type" value="Genomic_DNA"/>
</dbReference>
<feature type="transmembrane region" description="Helical" evidence="6">
    <location>
        <begin position="166"/>
        <end position="186"/>
    </location>
</feature>
<comment type="similarity">
    <text evidence="6">Belongs to the ABC-2 integral membrane protein family.</text>
</comment>
<dbReference type="InterPro" id="IPR000412">
    <property type="entry name" value="ABC_2_transport"/>
</dbReference>
<comment type="subcellular location">
    <subcellularLocation>
        <location evidence="6">Cell membrane</location>
        <topology evidence="6">Multi-pass membrane protein</topology>
    </subcellularLocation>
    <subcellularLocation>
        <location evidence="1">Membrane</location>
        <topology evidence="1">Multi-pass membrane protein</topology>
    </subcellularLocation>
</comment>
<evidence type="ECO:0000313" key="9">
    <source>
        <dbReference type="Proteomes" id="UP000187035"/>
    </source>
</evidence>
<dbReference type="InterPro" id="IPR051784">
    <property type="entry name" value="Nod_factor_ABC_transporter"/>
</dbReference>
<dbReference type="InterPro" id="IPR013525">
    <property type="entry name" value="ABC2_TM"/>
</dbReference>
<evidence type="ECO:0000256" key="2">
    <source>
        <dbReference type="ARBA" id="ARBA00022692"/>
    </source>
</evidence>
<protein>
    <recommendedName>
        <fullName evidence="6">Transport permease protein</fullName>
    </recommendedName>
</protein>
<dbReference type="RefSeq" id="WP_076142725.1">
    <property type="nucleotide sequence ID" value="NZ_CP066049.1"/>
</dbReference>
<dbReference type="GO" id="GO:0046677">
    <property type="term" value="P:response to antibiotic"/>
    <property type="evidence" value="ECO:0007669"/>
    <property type="project" value="UniProtKB-KW"/>
</dbReference>
<evidence type="ECO:0000256" key="6">
    <source>
        <dbReference type="RuleBase" id="RU361157"/>
    </source>
</evidence>
<keyword evidence="6" id="KW-1003">Cell membrane</keyword>
<gene>
    <name evidence="8" type="ORF">BKH33_10030</name>
</gene>
<keyword evidence="6" id="KW-0813">Transport</keyword>
<feature type="transmembrane region" description="Helical" evidence="6">
    <location>
        <begin position="54"/>
        <end position="78"/>
    </location>
</feature>
<sequence length="282" mass="31024">MLTSIVKLGIERGRIELNQSLSYILNYTFFPIVALVVMYFLRGVVVQGGSLGSYALPGIISMNLLFTGFMGLATNLISEREEGTLMRARTIPFGIHTYLIGKVLCQVALTLITILVIMVASAALFGNFFLGGPRLLALTWVLPLGLTSTLPWGAAFGSLIRHPRNLSFISLGMMGLLSLSGIFYPVSGQALWSQILSQASPVYWIGLGVRGALMPETAVVAEVGQSWRMLETTLVLIIWSLLGTLAAISMMRRSSRKEGGRGLMRSAWIRRRRSRYRGRHRA</sequence>
<dbReference type="GO" id="GO:0043190">
    <property type="term" value="C:ATP-binding cassette (ABC) transporter complex"/>
    <property type="evidence" value="ECO:0007669"/>
    <property type="project" value="InterPro"/>
</dbReference>
<keyword evidence="4 6" id="KW-0472">Membrane</keyword>
<keyword evidence="2 6" id="KW-0812">Transmembrane</keyword>
<accession>A0A854D3N9</accession>
<evidence type="ECO:0000256" key="5">
    <source>
        <dbReference type="ARBA" id="ARBA00023251"/>
    </source>
</evidence>
<dbReference type="GeneID" id="64256477"/>
<reference evidence="8 9" key="1">
    <citation type="submission" date="2016-12" db="EMBL/GenBank/DDBJ databases">
        <title>Genomic comparison of strains in the 'Actinomyces naeslundii' group.</title>
        <authorList>
            <person name="Mughal S.R."/>
            <person name="Do T."/>
            <person name="Gilbert S.C."/>
            <person name="Witherden E.A."/>
            <person name="Didelot X."/>
            <person name="Beighton D."/>
        </authorList>
    </citation>
    <scope>NUCLEOTIDE SEQUENCE [LARGE SCALE GENOMIC DNA]</scope>
    <source>
        <strain evidence="8 9">NCTC 10301</strain>
    </source>
</reference>
<dbReference type="PIRSF" id="PIRSF006648">
    <property type="entry name" value="DrrB"/>
    <property type="match status" value="1"/>
</dbReference>